<dbReference type="OrthoDB" id="4290974at2"/>
<accession>A0A5N0UX47</accession>
<evidence type="ECO:0000313" key="1">
    <source>
        <dbReference type="EMBL" id="KAA9157946.1"/>
    </source>
</evidence>
<organism evidence="1 2">
    <name type="scientific">Amycolatopsis acidicola</name>
    <dbReference type="NCBI Taxonomy" id="2596893"/>
    <lineage>
        <taxon>Bacteria</taxon>
        <taxon>Bacillati</taxon>
        <taxon>Actinomycetota</taxon>
        <taxon>Actinomycetes</taxon>
        <taxon>Pseudonocardiales</taxon>
        <taxon>Pseudonocardiaceae</taxon>
        <taxon>Amycolatopsis</taxon>
    </lineage>
</organism>
<dbReference type="AlphaFoldDB" id="A0A5N0UX47"/>
<sequence>MTGQHRPILIDATDWNPDKFAGRTTLIRKNPMLDFLLQSLEYESWYLETEGSKWPAPALKRAFDRLQLHRHVLSEFFKVWEMGDHRDPRTQGMFNALAFTVNSIVVEYAERPGFRREWLPPA</sequence>
<dbReference type="RefSeq" id="WP_144757660.1">
    <property type="nucleotide sequence ID" value="NZ_VMNW02000038.1"/>
</dbReference>
<proteinExistence type="predicted"/>
<protein>
    <submittedName>
        <fullName evidence="1">Uncharacterized protein</fullName>
    </submittedName>
</protein>
<comment type="caution">
    <text evidence="1">The sequence shown here is derived from an EMBL/GenBank/DDBJ whole genome shotgun (WGS) entry which is preliminary data.</text>
</comment>
<keyword evidence="2" id="KW-1185">Reference proteome</keyword>
<name>A0A5N0UX47_9PSEU</name>
<dbReference type="Proteomes" id="UP000319769">
    <property type="component" value="Unassembled WGS sequence"/>
</dbReference>
<dbReference type="EMBL" id="VMNW02000038">
    <property type="protein sequence ID" value="KAA9157946.1"/>
    <property type="molecule type" value="Genomic_DNA"/>
</dbReference>
<evidence type="ECO:0000313" key="2">
    <source>
        <dbReference type="Proteomes" id="UP000319769"/>
    </source>
</evidence>
<gene>
    <name evidence="1" type="ORF">FPZ12_023980</name>
</gene>
<reference evidence="1" key="1">
    <citation type="submission" date="2019-09" db="EMBL/GenBank/DDBJ databases">
        <authorList>
            <person name="Teo W.F.A."/>
            <person name="Duangmal K."/>
        </authorList>
    </citation>
    <scope>NUCLEOTIDE SEQUENCE [LARGE SCALE GENOMIC DNA]</scope>
    <source>
        <strain evidence="1">K81G1</strain>
    </source>
</reference>